<feature type="coiled-coil region" evidence="1">
    <location>
        <begin position="237"/>
        <end position="308"/>
    </location>
</feature>
<reference evidence="3" key="1">
    <citation type="submission" date="2022-11" db="EMBL/GenBank/DDBJ databases">
        <title>Centuries of genome instability and evolution in soft-shell clam transmissible cancer (bioRxiv).</title>
        <authorList>
            <person name="Hart S.F.M."/>
            <person name="Yonemitsu M.A."/>
            <person name="Giersch R.M."/>
            <person name="Beal B.F."/>
            <person name="Arriagada G."/>
            <person name="Davis B.W."/>
            <person name="Ostrander E.A."/>
            <person name="Goff S.P."/>
            <person name="Metzger M.J."/>
        </authorList>
    </citation>
    <scope>NUCLEOTIDE SEQUENCE</scope>
    <source>
        <strain evidence="3">MELC-2E11</strain>
        <tissue evidence="3">Siphon/mantle</tissue>
    </source>
</reference>
<evidence type="ECO:0000256" key="2">
    <source>
        <dbReference type="SAM" id="MobiDB-lite"/>
    </source>
</evidence>
<protein>
    <submittedName>
        <fullName evidence="3">Uncharacterized protein</fullName>
    </submittedName>
</protein>
<accession>A0ABY7DIJ5</accession>
<dbReference type="Proteomes" id="UP001164746">
    <property type="component" value="Chromosome 2"/>
</dbReference>
<keyword evidence="1" id="KW-0175">Coiled coil</keyword>
<evidence type="ECO:0000256" key="1">
    <source>
        <dbReference type="SAM" id="Coils"/>
    </source>
</evidence>
<sequence>MKPHIARNARNEKSSQSQTRSGKSFKHDEEENPKTKKDAGPKFRRQSKKLRDRSAGRSRTRSGMCFKLEAFPSQINDLKRRIGAIPIPGRHVPNTNDLSFLASELKIRLAATSDILIENGRRGCITKVTAVSHGRRLVPIWDIDNRNQEATLLCQIKTTPTSGCAAATMYSVVPRPQIIDHRPKSGEPTAEIIDHRNAKPTFTKWKDRRRAEQLPYDTLREQRDALLNAEFKYKHRIKELEKQNEEMVQMYENTYQENKKLKSIIEHGPDAAKMKQLKLDTKEQKSLIDELKDEIQTLQENVAELEKFYGIPKDYHLEKNWKEALARVRRKREEEDAIPTQGPFAGTKLFKKRLVAISDDRIADQDSYDLTLDSLEKETQVLLNKVRQLKREKEQIDYTLMMGKGAVSRNAVVAKAINEKLNRDLNKFAIRLEKLKLKHKAAKQYQSSVTEVSVGLNDQEESQTPSEDKRNIAAAPKSVKTFKSRSKQGPEIIDDENDKPNNIELTTQENTNSERSKSTNSKVTVKSSKSARGSKTGSKLSKSRVKSSSADDVRTDHLKYDKIEIGEESHGNPSMKEDSEDKKAIGVAKSSTKSHAAESTVKTRKPIASTNAPKPIEYTNGRYTNGPEPIKFRNKAANTDSVKSKTENTQSSNVNPVNGKIAFPFRQTRRIKSNSENYVDSYDAVLNYLNQQSGQTNRKFGHNEAKRRYVGTDAPPSPVPISFTSDMHFVDGNGLRNIIGNSGIRGPAYQQSQYVYQ</sequence>
<keyword evidence="4" id="KW-1185">Reference proteome</keyword>
<name>A0ABY7DIJ5_MYAAR</name>
<evidence type="ECO:0000313" key="4">
    <source>
        <dbReference type="Proteomes" id="UP001164746"/>
    </source>
</evidence>
<gene>
    <name evidence="3" type="ORF">MAR_030152</name>
</gene>
<feature type="region of interest" description="Disordered" evidence="2">
    <location>
        <begin position="1"/>
        <end position="61"/>
    </location>
</feature>
<evidence type="ECO:0000313" key="3">
    <source>
        <dbReference type="EMBL" id="WAQ97462.1"/>
    </source>
</evidence>
<feature type="compositionally biased region" description="Basic and acidic residues" evidence="2">
    <location>
        <begin position="549"/>
        <end position="584"/>
    </location>
</feature>
<organism evidence="3 4">
    <name type="scientific">Mya arenaria</name>
    <name type="common">Soft-shell clam</name>
    <dbReference type="NCBI Taxonomy" id="6604"/>
    <lineage>
        <taxon>Eukaryota</taxon>
        <taxon>Metazoa</taxon>
        <taxon>Spiralia</taxon>
        <taxon>Lophotrochozoa</taxon>
        <taxon>Mollusca</taxon>
        <taxon>Bivalvia</taxon>
        <taxon>Autobranchia</taxon>
        <taxon>Heteroconchia</taxon>
        <taxon>Euheterodonta</taxon>
        <taxon>Imparidentia</taxon>
        <taxon>Neoheterodontei</taxon>
        <taxon>Myida</taxon>
        <taxon>Myoidea</taxon>
        <taxon>Myidae</taxon>
        <taxon>Mya</taxon>
    </lineage>
</organism>
<proteinExistence type="predicted"/>
<feature type="compositionally biased region" description="Basic and acidic residues" evidence="2">
    <location>
        <begin position="25"/>
        <end position="41"/>
    </location>
</feature>
<feature type="compositionally biased region" description="Basic residues" evidence="2">
    <location>
        <begin position="42"/>
        <end position="60"/>
    </location>
</feature>
<feature type="region of interest" description="Disordered" evidence="2">
    <location>
        <begin position="448"/>
        <end position="604"/>
    </location>
</feature>
<feature type="region of interest" description="Disordered" evidence="2">
    <location>
        <begin position="610"/>
        <end position="629"/>
    </location>
</feature>
<feature type="compositionally biased region" description="Low complexity" evidence="2">
    <location>
        <begin position="518"/>
        <end position="530"/>
    </location>
</feature>
<dbReference type="EMBL" id="CP111013">
    <property type="protein sequence ID" value="WAQ97462.1"/>
    <property type="molecule type" value="Genomic_DNA"/>
</dbReference>